<sequence length="131" mass="12988">MRSFQMVALSALAIGASADAPMDTLTYDATVYITSTVTRVNTVTLSISPTGSAPVNMTSTISATHATIAPSYPVNATMAVASTGVMPTASAPSASGPVPSSSSTPFEGAASTLNVNAFIVALAAGLGYLVL</sequence>
<reference evidence="1" key="1">
    <citation type="submission" date="2021-02" db="EMBL/GenBank/DDBJ databases">
        <authorList>
            <person name="Syme A R."/>
            <person name="Syme A R."/>
            <person name="Moolhuijzen P."/>
        </authorList>
    </citation>
    <scope>NUCLEOTIDE SEQUENCE</scope>
    <source>
        <strain evidence="1">W1-1</strain>
    </source>
</reference>
<gene>
    <name evidence="1" type="ORF">PTTW11_10341</name>
</gene>
<proteinExistence type="predicted"/>
<dbReference type="EMBL" id="HG992986">
    <property type="protein sequence ID" value="CAE7212735.1"/>
    <property type="molecule type" value="Genomic_DNA"/>
</dbReference>
<evidence type="ECO:0000313" key="1">
    <source>
        <dbReference type="EMBL" id="CAE7212735.1"/>
    </source>
</evidence>
<dbReference type="AlphaFoldDB" id="A0A6S6WEU8"/>
<evidence type="ECO:0000313" key="2">
    <source>
        <dbReference type="Proteomes" id="UP000472372"/>
    </source>
</evidence>
<name>A0A6S6WEU8_9PLEO</name>
<accession>A0A6S6WEU8</accession>
<dbReference type="Proteomes" id="UP000472372">
    <property type="component" value="Chromosome 10"/>
</dbReference>
<organism evidence="1 2">
    <name type="scientific">Pyrenophora teres f. teres</name>
    <dbReference type="NCBI Taxonomy" id="97479"/>
    <lineage>
        <taxon>Eukaryota</taxon>
        <taxon>Fungi</taxon>
        <taxon>Dikarya</taxon>
        <taxon>Ascomycota</taxon>
        <taxon>Pezizomycotina</taxon>
        <taxon>Dothideomycetes</taxon>
        <taxon>Pleosporomycetidae</taxon>
        <taxon>Pleosporales</taxon>
        <taxon>Pleosporineae</taxon>
        <taxon>Pleosporaceae</taxon>
        <taxon>Pyrenophora</taxon>
    </lineage>
</organism>
<protein>
    <submittedName>
        <fullName evidence="1">Uncharacterized protein</fullName>
    </submittedName>
</protein>